<dbReference type="EMBL" id="CP029487">
    <property type="protein sequence ID" value="QCT69891.1"/>
    <property type="molecule type" value="Genomic_DNA"/>
</dbReference>
<evidence type="ECO:0000256" key="2">
    <source>
        <dbReference type="ARBA" id="ARBA00022729"/>
    </source>
</evidence>
<feature type="signal peptide" evidence="6">
    <location>
        <begin position="1"/>
        <end position="23"/>
    </location>
</feature>
<gene>
    <name evidence="7" type="ORF">CPZ25_000740</name>
</gene>
<dbReference type="SUPFAM" id="SSF53850">
    <property type="entry name" value="Periplasmic binding protein-like II"/>
    <property type="match status" value="1"/>
</dbReference>
<keyword evidence="1" id="KW-1003">Cell membrane</keyword>
<dbReference type="PROSITE" id="PS51257">
    <property type="entry name" value="PROKAR_LIPOPROTEIN"/>
    <property type="match status" value="1"/>
</dbReference>
<dbReference type="PANTHER" id="PTHR43649">
    <property type="entry name" value="ARABINOSE-BINDING PROTEIN-RELATED"/>
    <property type="match status" value="1"/>
</dbReference>
<evidence type="ECO:0000256" key="1">
    <source>
        <dbReference type="ARBA" id="ARBA00022475"/>
    </source>
</evidence>
<evidence type="ECO:0000256" key="3">
    <source>
        <dbReference type="ARBA" id="ARBA00023136"/>
    </source>
</evidence>
<protein>
    <recommendedName>
        <fullName evidence="9">Carbohydrate ABC transporter substrate-binding protein</fullName>
    </recommendedName>
</protein>
<keyword evidence="3" id="KW-0472">Membrane</keyword>
<dbReference type="Gene3D" id="3.40.190.10">
    <property type="entry name" value="Periplasmic binding protein-like II"/>
    <property type="match status" value="1"/>
</dbReference>
<feature type="chain" id="PRO_5020276410" description="Carbohydrate ABC transporter substrate-binding protein" evidence="6">
    <location>
        <begin position="24"/>
        <end position="425"/>
    </location>
</feature>
<dbReference type="AlphaFoldDB" id="A0A4P9C5H1"/>
<name>A0A4P9C5H1_EUBML</name>
<dbReference type="Proteomes" id="UP000218387">
    <property type="component" value="Chromosome"/>
</dbReference>
<evidence type="ECO:0000256" key="4">
    <source>
        <dbReference type="ARBA" id="ARBA00023139"/>
    </source>
</evidence>
<dbReference type="Pfam" id="PF01547">
    <property type="entry name" value="SBP_bac_1"/>
    <property type="match status" value="1"/>
</dbReference>
<evidence type="ECO:0008006" key="9">
    <source>
        <dbReference type="Google" id="ProtNLM"/>
    </source>
</evidence>
<accession>A0A4P9C5H1</accession>
<keyword evidence="4" id="KW-0564">Palmitate</keyword>
<sequence length="425" mass="46158">MKKKRLTLLSLALALCLSLSACAGKDARVVSNAGAEEKKTEISLLTTANNTTAYNALNSAIAVFEDRRPDVRVVFEGYNTGEGSKNLSQVIDERIASGQINDMTTMDVVNIFRYGGAGKIADLTDSEAARDLTPLARQDSTVDGKVLSVPLSMVSFGTWVNMDVMKECGLELPGNWEEFVHCCAVLKEKGYQPIAGTADLTKLFVVAVMGDIYMDGDTDAIIARLNTGEEKISKYARTGFERVEYLINQGYIDGPASALRKPKDIKEHMEKGEGVFEMHASNLLNPEELSFEVAFIGVPGTHGMVSPMACDRRFVVMADGGNVEACKDFLSCLGSGETLETLSGTFGLLPAYRSSEKSMKKDDRMAQVYDNIEADRIMLIQDYNLVFEQWSSLAGIVDPMLTGASAESQCAAFDALQMEAVNGSK</sequence>
<evidence type="ECO:0000256" key="6">
    <source>
        <dbReference type="SAM" id="SignalP"/>
    </source>
</evidence>
<dbReference type="RefSeq" id="WP_096919358.1">
    <property type="nucleotide sequence ID" value="NZ_CP029487.1"/>
</dbReference>
<organism evidence="7 8">
    <name type="scientific">Eubacterium maltosivorans</name>
    <dbReference type="NCBI Taxonomy" id="2041044"/>
    <lineage>
        <taxon>Bacteria</taxon>
        <taxon>Bacillati</taxon>
        <taxon>Bacillota</taxon>
        <taxon>Clostridia</taxon>
        <taxon>Eubacteriales</taxon>
        <taxon>Eubacteriaceae</taxon>
        <taxon>Eubacterium</taxon>
    </lineage>
</organism>
<keyword evidence="8" id="KW-1185">Reference proteome</keyword>
<proteinExistence type="predicted"/>
<dbReference type="PANTHER" id="PTHR43649:SF33">
    <property type="entry name" value="POLYGALACTURONAN_RHAMNOGALACTURONAN-BINDING PROTEIN YTCQ"/>
    <property type="match status" value="1"/>
</dbReference>
<evidence type="ECO:0000313" key="8">
    <source>
        <dbReference type="Proteomes" id="UP000218387"/>
    </source>
</evidence>
<evidence type="ECO:0000256" key="5">
    <source>
        <dbReference type="ARBA" id="ARBA00023288"/>
    </source>
</evidence>
<keyword evidence="5" id="KW-0449">Lipoprotein</keyword>
<keyword evidence="2 6" id="KW-0732">Signal</keyword>
<reference evidence="7 8" key="1">
    <citation type="submission" date="2018-05" db="EMBL/GenBank/DDBJ databases">
        <title>Genome comparison of Eubacterium sp.</title>
        <authorList>
            <person name="Feng Y."/>
            <person name="Sanchez-Andrea I."/>
            <person name="Stams A.J.M."/>
            <person name="De Vos W.M."/>
        </authorList>
    </citation>
    <scope>NUCLEOTIDE SEQUENCE [LARGE SCALE GENOMIC DNA]</scope>
    <source>
        <strain evidence="7 8">YI</strain>
    </source>
</reference>
<dbReference type="InterPro" id="IPR006059">
    <property type="entry name" value="SBP"/>
</dbReference>
<dbReference type="InterPro" id="IPR050490">
    <property type="entry name" value="Bact_solute-bd_prot1"/>
</dbReference>
<evidence type="ECO:0000313" key="7">
    <source>
        <dbReference type="EMBL" id="QCT69891.1"/>
    </source>
</evidence>
<dbReference type="KEGG" id="emt:CPZ25_000740"/>